<dbReference type="PANTHER" id="PTHR42951">
    <property type="entry name" value="METALLO-BETA-LACTAMASE DOMAIN-CONTAINING"/>
    <property type="match status" value="1"/>
</dbReference>
<dbReference type="InterPro" id="IPR036866">
    <property type="entry name" value="RibonucZ/Hydroxyglut_hydro"/>
</dbReference>
<keyword evidence="10" id="KW-0378">Hydrolase</keyword>
<dbReference type="Pfam" id="PF00753">
    <property type="entry name" value="Lactamase_B"/>
    <property type="match status" value="1"/>
</dbReference>
<dbReference type="GO" id="GO:0008270">
    <property type="term" value="F:zinc ion binding"/>
    <property type="evidence" value="ECO:0007669"/>
    <property type="project" value="InterPro"/>
</dbReference>
<accession>A0A5S3PNY9</accession>
<evidence type="ECO:0000256" key="4">
    <source>
        <dbReference type="ARBA" id="ARBA00005250"/>
    </source>
</evidence>
<keyword evidence="8" id="KW-0732">Signal</keyword>
<evidence type="ECO:0000259" key="13">
    <source>
        <dbReference type="SMART" id="SM00849"/>
    </source>
</evidence>
<dbReference type="GO" id="GO:0042597">
    <property type="term" value="C:periplasmic space"/>
    <property type="evidence" value="ECO:0007669"/>
    <property type="project" value="UniProtKB-SubCell"/>
</dbReference>
<keyword evidence="9" id="KW-0574">Periplasm</keyword>
<reference evidence="14 15" key="1">
    <citation type="submission" date="2019-05" db="EMBL/GenBank/DDBJ databases">
        <authorList>
            <person name="Zhang J.-Y."/>
            <person name="Feg X."/>
            <person name="Du Z.-J."/>
        </authorList>
    </citation>
    <scope>NUCLEOTIDE SEQUENCE [LARGE SCALE GENOMIC DNA]</scope>
    <source>
        <strain evidence="14 15">RZ26</strain>
    </source>
</reference>
<keyword evidence="7" id="KW-0479">Metal-binding</keyword>
<evidence type="ECO:0000256" key="2">
    <source>
        <dbReference type="ARBA" id="ARBA00001947"/>
    </source>
</evidence>
<dbReference type="GO" id="GO:0046677">
    <property type="term" value="P:response to antibiotic"/>
    <property type="evidence" value="ECO:0007669"/>
    <property type="project" value="UniProtKB-KW"/>
</dbReference>
<gene>
    <name evidence="14" type="primary">bla</name>
    <name evidence="14" type="ORF">FEE95_16440</name>
</gene>
<comment type="caution">
    <text evidence="14">The sequence shown here is derived from an EMBL/GenBank/DDBJ whole genome shotgun (WGS) entry which is preliminary data.</text>
</comment>
<protein>
    <recommendedName>
        <fullName evidence="6">beta-lactamase</fullName>
        <ecNumber evidence="6">3.5.2.6</ecNumber>
    </recommendedName>
</protein>
<dbReference type="NCBIfam" id="NF033088">
    <property type="entry name" value="bla_subclass_B1"/>
    <property type="match status" value="1"/>
</dbReference>
<dbReference type="SMART" id="SM00849">
    <property type="entry name" value="Lactamase_B"/>
    <property type="match status" value="1"/>
</dbReference>
<feature type="domain" description="Metallo-beta-lactamase" evidence="13">
    <location>
        <begin position="58"/>
        <end position="227"/>
    </location>
</feature>
<comment type="subunit">
    <text evidence="5">Monomer.</text>
</comment>
<dbReference type="InterPro" id="IPR001018">
    <property type="entry name" value="Beta-lactamase_class-B_CS"/>
</dbReference>
<evidence type="ECO:0000256" key="6">
    <source>
        <dbReference type="ARBA" id="ARBA00012865"/>
    </source>
</evidence>
<dbReference type="PANTHER" id="PTHR42951:SF4">
    <property type="entry name" value="ACYL-COENZYME A THIOESTERASE MBLAC2"/>
    <property type="match status" value="1"/>
</dbReference>
<dbReference type="PROSITE" id="PS00744">
    <property type="entry name" value="BETA_LACTAMASE_B_2"/>
    <property type="match status" value="1"/>
</dbReference>
<evidence type="ECO:0000256" key="11">
    <source>
        <dbReference type="ARBA" id="ARBA00022833"/>
    </source>
</evidence>
<dbReference type="Gene3D" id="3.60.15.10">
    <property type="entry name" value="Ribonuclease Z/Hydroxyacylglutathione hydrolase-like"/>
    <property type="match status" value="1"/>
</dbReference>
<comment type="similarity">
    <text evidence="4">Belongs to the metallo-beta-lactamase superfamily. Class-B beta-lactamase family.</text>
</comment>
<dbReference type="EMBL" id="VATY01000003">
    <property type="protein sequence ID" value="TMM56209.1"/>
    <property type="molecule type" value="Genomic_DNA"/>
</dbReference>
<evidence type="ECO:0000313" key="14">
    <source>
        <dbReference type="EMBL" id="TMM56209.1"/>
    </source>
</evidence>
<sequence>MSLKSINLLLFLILFQLQCKSQKTDVAYTSEILKIIPLSENVFRHVSYLETQDFGKVACNGLIFIKNNEAIVFDTPTHNKESEELIAWLANEKKATAKAIVVNHFHIDCLGGLAVFHNHNIPSYANEETIELAKKDNETVPQVGFKVQNELEIGGATIINKHFGEAHTKDNIVSYIPSEELIYGGCMVKTVNASKGNLEDANVTEWSNTIQNIKKNYPNLKMVVPGHGKPGGIELLDYTEELFKTN</sequence>
<keyword evidence="12" id="KW-0046">Antibiotic resistance</keyword>
<evidence type="ECO:0000313" key="15">
    <source>
        <dbReference type="Proteomes" id="UP000310314"/>
    </source>
</evidence>
<dbReference type="GO" id="GO:0017001">
    <property type="term" value="P:antibiotic catabolic process"/>
    <property type="evidence" value="ECO:0007669"/>
    <property type="project" value="InterPro"/>
</dbReference>
<comment type="catalytic activity">
    <reaction evidence="1">
        <text>a beta-lactam + H2O = a substituted beta-amino acid</text>
        <dbReference type="Rhea" id="RHEA:20401"/>
        <dbReference type="ChEBI" id="CHEBI:15377"/>
        <dbReference type="ChEBI" id="CHEBI:35627"/>
        <dbReference type="ChEBI" id="CHEBI:140347"/>
        <dbReference type="EC" id="3.5.2.6"/>
    </reaction>
</comment>
<dbReference type="InterPro" id="IPR001279">
    <property type="entry name" value="Metallo-B-lactamas"/>
</dbReference>
<dbReference type="RefSeq" id="WP_138659076.1">
    <property type="nucleotide sequence ID" value="NZ_VATY01000003.1"/>
</dbReference>
<organism evidence="14 15">
    <name type="scientific">Maribacter algarum</name>
    <name type="common">ex Zhang et al. 2020</name>
    <dbReference type="NCBI Taxonomy" id="2578118"/>
    <lineage>
        <taxon>Bacteria</taxon>
        <taxon>Pseudomonadati</taxon>
        <taxon>Bacteroidota</taxon>
        <taxon>Flavobacteriia</taxon>
        <taxon>Flavobacteriales</taxon>
        <taxon>Flavobacteriaceae</taxon>
        <taxon>Maribacter</taxon>
    </lineage>
</organism>
<evidence type="ECO:0000256" key="8">
    <source>
        <dbReference type="ARBA" id="ARBA00022729"/>
    </source>
</evidence>
<dbReference type="InterPro" id="IPR050855">
    <property type="entry name" value="NDM-1-like"/>
</dbReference>
<dbReference type="AlphaFoldDB" id="A0A5S3PNY9"/>
<evidence type="ECO:0000256" key="12">
    <source>
        <dbReference type="ARBA" id="ARBA00023251"/>
    </source>
</evidence>
<evidence type="ECO:0000256" key="9">
    <source>
        <dbReference type="ARBA" id="ARBA00022764"/>
    </source>
</evidence>
<comment type="cofactor">
    <cofactor evidence="2">
        <name>Zn(2+)</name>
        <dbReference type="ChEBI" id="CHEBI:29105"/>
    </cofactor>
</comment>
<name>A0A5S3PNY9_9FLAO</name>
<dbReference type="Proteomes" id="UP000310314">
    <property type="component" value="Unassembled WGS sequence"/>
</dbReference>
<keyword evidence="15" id="KW-1185">Reference proteome</keyword>
<proteinExistence type="inferred from homology"/>
<dbReference type="SUPFAM" id="SSF56281">
    <property type="entry name" value="Metallo-hydrolase/oxidoreductase"/>
    <property type="match status" value="1"/>
</dbReference>
<dbReference type="EC" id="3.5.2.6" evidence="6"/>
<comment type="subcellular location">
    <subcellularLocation>
        <location evidence="3">Periplasm</location>
    </subcellularLocation>
</comment>
<dbReference type="InterPro" id="IPR058199">
    <property type="entry name" value="BlaB//VIM/IMP-1"/>
</dbReference>
<evidence type="ECO:0000256" key="1">
    <source>
        <dbReference type="ARBA" id="ARBA00001526"/>
    </source>
</evidence>
<dbReference type="OrthoDB" id="9769598at2"/>
<evidence type="ECO:0000256" key="5">
    <source>
        <dbReference type="ARBA" id="ARBA00011245"/>
    </source>
</evidence>
<keyword evidence="11" id="KW-0862">Zinc</keyword>
<dbReference type="GO" id="GO:0008800">
    <property type="term" value="F:beta-lactamase activity"/>
    <property type="evidence" value="ECO:0007669"/>
    <property type="project" value="UniProtKB-EC"/>
</dbReference>
<dbReference type="CDD" id="cd16302">
    <property type="entry name" value="CcrA-like_MBL-B1"/>
    <property type="match status" value="1"/>
</dbReference>
<evidence type="ECO:0000256" key="3">
    <source>
        <dbReference type="ARBA" id="ARBA00004418"/>
    </source>
</evidence>
<evidence type="ECO:0000256" key="10">
    <source>
        <dbReference type="ARBA" id="ARBA00022801"/>
    </source>
</evidence>
<evidence type="ECO:0000256" key="7">
    <source>
        <dbReference type="ARBA" id="ARBA00022723"/>
    </source>
</evidence>